<comment type="similarity">
    <text evidence="2">Belongs to the NAD(P)-dependent epimerase/dehydratase family. Dihydroflavonol-4-reductase subfamily.</text>
</comment>
<dbReference type="AlphaFoldDB" id="A0A0F3RUF9"/>
<dbReference type="FunFam" id="3.40.50.720:FF:000336">
    <property type="entry name" value="Aldehyde reductase"/>
    <property type="match status" value="1"/>
</dbReference>
<dbReference type="Pfam" id="PF01370">
    <property type="entry name" value="Epimerase"/>
    <property type="match status" value="1"/>
</dbReference>
<evidence type="ECO:0000256" key="2">
    <source>
        <dbReference type="ARBA" id="ARBA00023445"/>
    </source>
</evidence>
<evidence type="ECO:0000256" key="1">
    <source>
        <dbReference type="ARBA" id="ARBA00023002"/>
    </source>
</evidence>
<dbReference type="STRING" id="216463.VC81_01885"/>
<dbReference type="EMBL" id="JZCR01000005">
    <property type="protein sequence ID" value="KJW13668.1"/>
    <property type="molecule type" value="Genomic_DNA"/>
</dbReference>
<accession>A0A0F3RUF9</accession>
<dbReference type="CDD" id="cd05227">
    <property type="entry name" value="AR_SDR_e"/>
    <property type="match status" value="1"/>
</dbReference>
<dbReference type="InterPro" id="IPR001509">
    <property type="entry name" value="Epimerase_deHydtase"/>
</dbReference>
<keyword evidence="1" id="KW-0560">Oxidoreductase</keyword>
<reference evidence="4 5" key="1">
    <citation type="submission" date="2015-03" db="EMBL/GenBank/DDBJ databases">
        <authorList>
            <person name="Zheng J."/>
            <person name="Ganezle M."/>
        </authorList>
    </citation>
    <scope>NUCLEOTIDE SEQUENCE [LARGE SCALE GENOMIC DNA]</scope>
    <source>
        <strain evidence="4 5">LP38</strain>
    </source>
</reference>
<evidence type="ECO:0000313" key="4">
    <source>
        <dbReference type="EMBL" id="KJW13668.1"/>
    </source>
</evidence>
<dbReference type="RefSeq" id="WP_045806458.1">
    <property type="nucleotide sequence ID" value="NZ_JZCR01000005.1"/>
</dbReference>
<sequence length="349" mass="37796">MHTQHPLVVVTGGSGFIAIHIIRQLLQQGYAVRTTVRSLAKTAVIHEMLTNGGITDFQHLDIVTADLSADRHWDQVMAGATYAIDVASPTPKLDFKHKEEMIRPAVDGVRRVLTAARDAGVSRVVLTSAYGAVFAGHPHRTTPYTEEDWSDLNWSHIHPYQESKTRAELAAWDFIRNEGHGLELATVNPVGVMGPVLSAKYSHSNVQTQQMLAGQVKAVPNVDSGYVDVRDVASLHLLAMTHPAANGQRFLATTGETLSMLDVANVLRAAFPAFAPRLPTRTIPNVLVKAAALTHPNLRMVASLLGLYAGTSNAKAQRLLDWHPRSAKEAIIATAQSMIDLGIVTAPAE</sequence>
<dbReference type="OrthoDB" id="9778052at2"/>
<dbReference type="Proteomes" id="UP000033491">
    <property type="component" value="Unassembled WGS sequence"/>
</dbReference>
<dbReference type="PANTHER" id="PTHR10366">
    <property type="entry name" value="NAD DEPENDENT EPIMERASE/DEHYDRATASE"/>
    <property type="match status" value="1"/>
</dbReference>
<dbReference type="PANTHER" id="PTHR10366:SF564">
    <property type="entry name" value="STEROL-4-ALPHA-CARBOXYLATE 3-DEHYDROGENASE, DECARBOXYLATING"/>
    <property type="match status" value="1"/>
</dbReference>
<feature type="domain" description="NAD-dependent epimerase/dehydratase" evidence="3">
    <location>
        <begin position="8"/>
        <end position="246"/>
    </location>
</feature>
<dbReference type="GO" id="GO:0016616">
    <property type="term" value="F:oxidoreductase activity, acting on the CH-OH group of donors, NAD or NADP as acceptor"/>
    <property type="evidence" value="ECO:0007669"/>
    <property type="project" value="TreeGrafter"/>
</dbReference>
<protein>
    <submittedName>
        <fullName evidence="4">Epimerase</fullName>
    </submittedName>
</protein>
<dbReference type="InterPro" id="IPR050425">
    <property type="entry name" value="NAD(P)_dehydrat-like"/>
</dbReference>
<comment type="caution">
    <text evidence="4">The sequence shown here is derived from an EMBL/GenBank/DDBJ whole genome shotgun (WGS) entry which is preliminary data.</text>
</comment>
<evidence type="ECO:0000259" key="3">
    <source>
        <dbReference type="Pfam" id="PF01370"/>
    </source>
</evidence>
<evidence type="ECO:0000313" key="5">
    <source>
        <dbReference type="Proteomes" id="UP000033491"/>
    </source>
</evidence>
<dbReference type="SUPFAM" id="SSF51735">
    <property type="entry name" value="NAD(P)-binding Rossmann-fold domains"/>
    <property type="match status" value="1"/>
</dbReference>
<dbReference type="InterPro" id="IPR036291">
    <property type="entry name" value="NAD(P)-bd_dom_sf"/>
</dbReference>
<name>A0A0F3RUF9_9LACO</name>
<dbReference type="PATRIC" id="fig|216463.3.peg.2178"/>
<proteinExistence type="inferred from homology"/>
<dbReference type="Gene3D" id="3.40.50.720">
    <property type="entry name" value="NAD(P)-binding Rossmann-like Domain"/>
    <property type="match status" value="1"/>
</dbReference>
<gene>
    <name evidence="4" type="ORF">VC81_01885</name>
</gene>
<organism evidence="4 5">
    <name type="scientific">Levilactobacillus spicheri</name>
    <dbReference type="NCBI Taxonomy" id="216463"/>
    <lineage>
        <taxon>Bacteria</taxon>
        <taxon>Bacillati</taxon>
        <taxon>Bacillota</taxon>
        <taxon>Bacilli</taxon>
        <taxon>Lactobacillales</taxon>
        <taxon>Lactobacillaceae</taxon>
        <taxon>Levilactobacillus</taxon>
    </lineage>
</organism>